<name>A0A919P1I2_9CELL</name>
<protein>
    <submittedName>
        <fullName evidence="1">Uncharacterized protein</fullName>
    </submittedName>
</protein>
<comment type="caution">
    <text evidence="1">The sequence shown here is derived from an EMBL/GenBank/DDBJ whole genome shotgun (WGS) entry which is preliminary data.</text>
</comment>
<gene>
    <name evidence="1" type="ORF">Cch01nite_23800</name>
</gene>
<dbReference type="Proteomes" id="UP000632740">
    <property type="component" value="Unassembled WGS sequence"/>
</dbReference>
<dbReference type="EMBL" id="BONK01000007">
    <property type="protein sequence ID" value="GIG21656.1"/>
    <property type="molecule type" value="Genomic_DNA"/>
</dbReference>
<dbReference type="AlphaFoldDB" id="A0A919P1I2"/>
<accession>A0A919P1I2</accession>
<sequence>MTAPGVLTAVAALITAVGGVYGVYVSQHRDVSPSPTTTVVSDPDGVVVPAPLAPVDPATDEPPAVPATDPLTDPAGTDVVDGLAVLHDGTAPVDEGPTGTDPFAVWYAAADLDGRIAADDCGLGDLDACGVLEGILVSDCQVTFDAACDLLYLAEPAGSELEDLGATCGDLFSDWTSAGACTT</sequence>
<keyword evidence="2" id="KW-1185">Reference proteome</keyword>
<reference evidence="1" key="1">
    <citation type="submission" date="2021-01" db="EMBL/GenBank/DDBJ databases">
        <title>Whole genome shotgun sequence of Cellulomonas chitinilytica NBRC 110799.</title>
        <authorList>
            <person name="Komaki H."/>
            <person name="Tamura T."/>
        </authorList>
    </citation>
    <scope>NUCLEOTIDE SEQUENCE</scope>
    <source>
        <strain evidence="1">NBRC 110799</strain>
    </source>
</reference>
<proteinExistence type="predicted"/>
<evidence type="ECO:0000313" key="2">
    <source>
        <dbReference type="Proteomes" id="UP000632740"/>
    </source>
</evidence>
<organism evidence="1 2">
    <name type="scientific">Cellulomonas chitinilytica</name>
    <dbReference type="NCBI Taxonomy" id="398759"/>
    <lineage>
        <taxon>Bacteria</taxon>
        <taxon>Bacillati</taxon>
        <taxon>Actinomycetota</taxon>
        <taxon>Actinomycetes</taxon>
        <taxon>Micrococcales</taxon>
        <taxon>Cellulomonadaceae</taxon>
        <taxon>Cellulomonas</taxon>
    </lineage>
</organism>
<evidence type="ECO:0000313" key="1">
    <source>
        <dbReference type="EMBL" id="GIG21656.1"/>
    </source>
</evidence>